<protein>
    <submittedName>
        <fullName evidence="1">Uncharacterized protein</fullName>
    </submittedName>
</protein>
<sequence>MRADGVGSVMGMVAWNFFAFNFSV</sequence>
<accession>A0A0E0L6H5</accession>
<reference evidence="1" key="2">
    <citation type="submission" date="2018-05" db="EMBL/GenBank/DDBJ databases">
        <title>OpunRS2 (Oryza punctata Reference Sequence Version 2).</title>
        <authorList>
            <person name="Zhang J."/>
            <person name="Kudrna D."/>
            <person name="Lee S."/>
            <person name="Talag J."/>
            <person name="Welchert J."/>
            <person name="Wing R.A."/>
        </authorList>
    </citation>
    <scope>NUCLEOTIDE SEQUENCE [LARGE SCALE GENOMIC DNA]</scope>
</reference>
<name>A0A0E0L6H5_ORYPU</name>
<dbReference type="AlphaFoldDB" id="A0A0E0L6H5"/>
<evidence type="ECO:0000313" key="1">
    <source>
        <dbReference type="EnsemblPlants" id="OPUNC05G25420.1"/>
    </source>
</evidence>
<organism evidence="1">
    <name type="scientific">Oryza punctata</name>
    <name type="common">Red rice</name>
    <dbReference type="NCBI Taxonomy" id="4537"/>
    <lineage>
        <taxon>Eukaryota</taxon>
        <taxon>Viridiplantae</taxon>
        <taxon>Streptophyta</taxon>
        <taxon>Embryophyta</taxon>
        <taxon>Tracheophyta</taxon>
        <taxon>Spermatophyta</taxon>
        <taxon>Magnoliopsida</taxon>
        <taxon>Liliopsida</taxon>
        <taxon>Poales</taxon>
        <taxon>Poaceae</taxon>
        <taxon>BOP clade</taxon>
        <taxon>Oryzoideae</taxon>
        <taxon>Oryzeae</taxon>
        <taxon>Oryzinae</taxon>
        <taxon>Oryza</taxon>
    </lineage>
</organism>
<dbReference type="EnsemblPlants" id="OPUNC05G25420.1">
    <property type="protein sequence ID" value="OPUNC05G25420.1"/>
    <property type="gene ID" value="OPUNC05G25420"/>
</dbReference>
<dbReference type="Proteomes" id="UP000026962">
    <property type="component" value="Chromosome 5"/>
</dbReference>
<keyword evidence="2" id="KW-1185">Reference proteome</keyword>
<dbReference type="HOGENOM" id="CLU_3421674_0_0_1"/>
<reference evidence="1" key="1">
    <citation type="submission" date="2015-04" db="UniProtKB">
        <authorList>
            <consortium name="EnsemblPlants"/>
        </authorList>
    </citation>
    <scope>IDENTIFICATION</scope>
</reference>
<evidence type="ECO:0000313" key="2">
    <source>
        <dbReference type="Proteomes" id="UP000026962"/>
    </source>
</evidence>
<proteinExistence type="predicted"/>
<dbReference type="Gramene" id="OPUNC05G25420.1">
    <property type="protein sequence ID" value="OPUNC05G25420.1"/>
    <property type="gene ID" value="OPUNC05G25420"/>
</dbReference>